<dbReference type="RefSeq" id="WP_258844384.1">
    <property type="nucleotide sequence ID" value="NZ_JANUGX010000004.1"/>
</dbReference>
<keyword evidence="2" id="KW-1185">Reference proteome</keyword>
<protein>
    <submittedName>
        <fullName evidence="1">Uncharacterized protein</fullName>
    </submittedName>
</protein>
<gene>
    <name evidence="1" type="ORF">NX782_05385</name>
</gene>
<reference evidence="1 2" key="1">
    <citation type="submission" date="2022-08" db="EMBL/GenBank/DDBJ databases">
        <title>Reclassification of Massilia species as members of the genera Telluria, Duganella, Pseudoduganella, Mokoshia gen. nov. and Zemynaea gen. nov. using orthogonal and non-orthogonal genome-based approaches.</title>
        <authorList>
            <person name="Bowman J.P."/>
        </authorList>
    </citation>
    <scope>NUCLEOTIDE SEQUENCE [LARGE SCALE GENOMIC DNA]</scope>
    <source>
        <strain evidence="1 2">LMG 28164</strain>
    </source>
</reference>
<name>A0ABT2A473_9BURK</name>
<evidence type="ECO:0000313" key="1">
    <source>
        <dbReference type="EMBL" id="MCS0588630.1"/>
    </source>
</evidence>
<accession>A0ABT2A473</accession>
<comment type="caution">
    <text evidence="1">The sequence shown here is derived from an EMBL/GenBank/DDBJ whole genome shotgun (WGS) entry which is preliminary data.</text>
</comment>
<dbReference type="EMBL" id="JANUGX010000004">
    <property type="protein sequence ID" value="MCS0588630.1"/>
    <property type="molecule type" value="Genomic_DNA"/>
</dbReference>
<organism evidence="1 2">
    <name type="scientific">Massilia norwichensis</name>
    <dbReference type="NCBI Taxonomy" id="1442366"/>
    <lineage>
        <taxon>Bacteria</taxon>
        <taxon>Pseudomonadati</taxon>
        <taxon>Pseudomonadota</taxon>
        <taxon>Betaproteobacteria</taxon>
        <taxon>Burkholderiales</taxon>
        <taxon>Oxalobacteraceae</taxon>
        <taxon>Telluria group</taxon>
        <taxon>Massilia</taxon>
    </lineage>
</organism>
<sequence>MGIVYRPGESPEPGAPSPAGLALGDSWFWHADQTLLQALVEHPRVAPEHAAIRLLGFNGARLNQYIGDGAYADVIHMHLVPDFHFSEFYLGGFANDALEHRLALRNDCASASDPAACFSAARLDLMLYHISEGLNGIIRTIRWAYRKTPWLQPIFLNGYDYPVPDGRGFVDSHGGWITAVMDDANVDPDPAFRMEVVKRMIDFVNDEVLAEFHSPLERVFHVDSRGVLARDAPHYTDDWENEGYPTREGFTKILERAWFPMLAPFRIVN</sequence>
<evidence type="ECO:0000313" key="2">
    <source>
        <dbReference type="Proteomes" id="UP001205560"/>
    </source>
</evidence>
<dbReference type="Proteomes" id="UP001205560">
    <property type="component" value="Unassembled WGS sequence"/>
</dbReference>
<proteinExistence type="predicted"/>